<dbReference type="PANTHER" id="PTHR43204">
    <property type="entry name" value="ABC TRANSPORTER I FAMILY MEMBER 6, CHLOROPLASTIC"/>
    <property type="match status" value="1"/>
</dbReference>
<gene>
    <name evidence="4" type="ORF">E6C27_scaffold845G00140</name>
</gene>
<keyword evidence="1" id="KW-0547">Nucleotide-binding</keyword>
<comment type="caution">
    <text evidence="4">The sequence shown here is derived from an EMBL/GenBank/DDBJ whole genome shotgun (WGS) entry which is preliminary data.</text>
</comment>
<dbReference type="InterPro" id="IPR010230">
    <property type="entry name" value="FeS-cluster_ATPase_SufC"/>
</dbReference>
<dbReference type="Gene3D" id="3.40.50.300">
    <property type="entry name" value="P-loop containing nucleotide triphosphate hydrolases"/>
    <property type="match status" value="1"/>
</dbReference>
<dbReference type="GO" id="GO:0016887">
    <property type="term" value="F:ATP hydrolysis activity"/>
    <property type="evidence" value="ECO:0007669"/>
    <property type="project" value="InterPro"/>
</dbReference>
<dbReference type="InterPro" id="IPR027417">
    <property type="entry name" value="P-loop_NTPase"/>
</dbReference>
<evidence type="ECO:0000313" key="4">
    <source>
        <dbReference type="EMBL" id="KAA0033225.1"/>
    </source>
</evidence>
<keyword evidence="2" id="KW-0067">ATP-binding</keyword>
<protein>
    <submittedName>
        <fullName evidence="4">ABC transporter I family member 6</fullName>
    </submittedName>
</protein>
<feature type="domain" description="ABC transporter" evidence="3">
    <location>
        <begin position="95"/>
        <end position="127"/>
    </location>
</feature>
<evidence type="ECO:0000256" key="1">
    <source>
        <dbReference type="ARBA" id="ARBA00022741"/>
    </source>
</evidence>
<dbReference type="EMBL" id="SSTE01020899">
    <property type="protein sequence ID" value="KAA0033225.1"/>
    <property type="molecule type" value="Genomic_DNA"/>
</dbReference>
<dbReference type="GO" id="GO:0005524">
    <property type="term" value="F:ATP binding"/>
    <property type="evidence" value="ECO:0007669"/>
    <property type="project" value="UniProtKB-KW"/>
</dbReference>
<dbReference type="Proteomes" id="UP000321393">
    <property type="component" value="Unassembled WGS sequence"/>
</dbReference>
<name>A0A5A7SVP5_CUCMM</name>
<evidence type="ECO:0000256" key="2">
    <source>
        <dbReference type="ARBA" id="ARBA00022840"/>
    </source>
</evidence>
<dbReference type="PANTHER" id="PTHR43204:SF1">
    <property type="entry name" value="ABC TRANSPORTER I FAMILY MEMBER 6, CHLOROPLASTIC"/>
    <property type="match status" value="1"/>
</dbReference>
<evidence type="ECO:0000259" key="3">
    <source>
        <dbReference type="Pfam" id="PF00005"/>
    </source>
</evidence>
<dbReference type="AlphaFoldDB" id="A0A5A7SVP5"/>
<dbReference type="InterPro" id="IPR003439">
    <property type="entry name" value="ABC_transporter-like_ATP-bd"/>
</dbReference>
<organism evidence="4 5">
    <name type="scientific">Cucumis melo var. makuwa</name>
    <name type="common">Oriental melon</name>
    <dbReference type="NCBI Taxonomy" id="1194695"/>
    <lineage>
        <taxon>Eukaryota</taxon>
        <taxon>Viridiplantae</taxon>
        <taxon>Streptophyta</taxon>
        <taxon>Embryophyta</taxon>
        <taxon>Tracheophyta</taxon>
        <taxon>Spermatophyta</taxon>
        <taxon>Magnoliopsida</taxon>
        <taxon>eudicotyledons</taxon>
        <taxon>Gunneridae</taxon>
        <taxon>Pentapetalae</taxon>
        <taxon>rosids</taxon>
        <taxon>fabids</taxon>
        <taxon>Cucurbitales</taxon>
        <taxon>Cucurbitaceae</taxon>
        <taxon>Benincaseae</taxon>
        <taxon>Cucumis</taxon>
    </lineage>
</organism>
<sequence length="196" mass="22362">MAGKGEGPMIGIDLGTKYSCGMEMAEMEMEMEERSFVVSSDPHQKSMFKVHKCFVWHWERWGKKGKEGEDKLHLEHKVDEDKVHLEHKETKQEILKGVNLVVYEGEVHAIMGKNGSGKCTFAKMMLKWQCRLGVLVVTLLLLMLPFLEVELDIDVVELDIDGVVRGRNHKNCVAEATLLETSSLLCQEKNFKTLRT</sequence>
<dbReference type="OrthoDB" id="6500128at2759"/>
<evidence type="ECO:0000313" key="5">
    <source>
        <dbReference type="Proteomes" id="UP000321393"/>
    </source>
</evidence>
<dbReference type="SUPFAM" id="SSF52540">
    <property type="entry name" value="P-loop containing nucleoside triphosphate hydrolases"/>
    <property type="match status" value="1"/>
</dbReference>
<accession>A0A5A7SVP5</accession>
<proteinExistence type="predicted"/>
<dbReference type="Pfam" id="PF00005">
    <property type="entry name" value="ABC_tran"/>
    <property type="match status" value="1"/>
</dbReference>
<reference evidence="4 5" key="1">
    <citation type="submission" date="2019-08" db="EMBL/GenBank/DDBJ databases">
        <title>Draft genome sequences of two oriental melons (Cucumis melo L. var makuwa).</title>
        <authorList>
            <person name="Kwon S.-Y."/>
        </authorList>
    </citation>
    <scope>NUCLEOTIDE SEQUENCE [LARGE SCALE GENOMIC DNA]</scope>
    <source>
        <strain evidence="5">cv. SW 3</strain>
        <tissue evidence="4">Leaf</tissue>
    </source>
</reference>